<reference evidence="2" key="1">
    <citation type="journal article" date="2019" name="Int. J. Syst. Evol. Microbiol.">
        <title>The Global Catalogue of Microorganisms (GCM) 10K type strain sequencing project: providing services to taxonomists for standard genome sequencing and annotation.</title>
        <authorList>
            <consortium name="The Broad Institute Genomics Platform"/>
            <consortium name="The Broad Institute Genome Sequencing Center for Infectious Disease"/>
            <person name="Wu L."/>
            <person name="Ma J."/>
        </authorList>
    </citation>
    <scope>NUCLEOTIDE SEQUENCE [LARGE SCALE GENOMIC DNA]</scope>
    <source>
        <strain evidence="2">SHR3</strain>
    </source>
</reference>
<gene>
    <name evidence="1" type="ORF">ACFPTN_21855</name>
</gene>
<keyword evidence="2" id="KW-1185">Reference proteome</keyword>
<dbReference type="EMBL" id="JBHSOG010000102">
    <property type="protein sequence ID" value="MFC5772035.1"/>
    <property type="molecule type" value="Genomic_DNA"/>
</dbReference>
<dbReference type="Pfam" id="PF19570">
    <property type="entry name" value="DUF6088"/>
    <property type="match status" value="1"/>
</dbReference>
<evidence type="ECO:0000313" key="2">
    <source>
        <dbReference type="Proteomes" id="UP001595974"/>
    </source>
</evidence>
<dbReference type="InterPro" id="IPR045738">
    <property type="entry name" value="DUF6088"/>
</dbReference>
<proteinExistence type="predicted"/>
<sequence length="203" mass="21782">MTTAQAIRERIAAHPAGEPFTPALFAGLGSRAAIDQTLMRLTQAGRIERIGHGLYSVPKAGRFGVKTMPPPEKVVRTVAASEGATIEVHGAEAARRFGFSTQVPAQPVFCTSGSSRTVRLGRMVVRLQHVAPRKLVLAGRPAGQALSALWYLGRGQVTPATFGRIAEKLPATEFEALREAKSSMPAWMVEALVGYEHGEFKHG</sequence>
<evidence type="ECO:0000313" key="1">
    <source>
        <dbReference type="EMBL" id="MFC5772035.1"/>
    </source>
</evidence>
<comment type="caution">
    <text evidence="1">The sequence shown here is derived from an EMBL/GenBank/DDBJ whole genome shotgun (WGS) entry which is preliminary data.</text>
</comment>
<accession>A0ABW1AXS3</accession>
<name>A0ABW1AXS3_9RHOO</name>
<dbReference type="RefSeq" id="WP_096452033.1">
    <property type="nucleotide sequence ID" value="NZ_JBHSOG010000102.1"/>
</dbReference>
<dbReference type="Proteomes" id="UP001595974">
    <property type="component" value="Unassembled WGS sequence"/>
</dbReference>
<protein>
    <submittedName>
        <fullName evidence="1">DUF6088 family protein</fullName>
    </submittedName>
</protein>
<organism evidence="1 2">
    <name type="scientific">Thauera sinica</name>
    <dbReference type="NCBI Taxonomy" id="2665146"/>
    <lineage>
        <taxon>Bacteria</taxon>
        <taxon>Pseudomonadati</taxon>
        <taxon>Pseudomonadota</taxon>
        <taxon>Betaproteobacteria</taxon>
        <taxon>Rhodocyclales</taxon>
        <taxon>Zoogloeaceae</taxon>
        <taxon>Thauera</taxon>
    </lineage>
</organism>